<keyword evidence="4" id="KW-0498">Mitosis</keyword>
<evidence type="ECO:0000256" key="3">
    <source>
        <dbReference type="ARBA" id="ARBA00022618"/>
    </source>
</evidence>
<comment type="subcellular location">
    <subcellularLocation>
        <location evidence="1">Chromosome</location>
    </subcellularLocation>
</comment>
<evidence type="ECO:0000259" key="8">
    <source>
        <dbReference type="Pfam" id="PF12719"/>
    </source>
</evidence>
<dbReference type="AlphaFoldDB" id="A0A6V7P7C1"/>
<feature type="domain" description="Nuclear condensin complex subunit 3 C-terminal" evidence="8">
    <location>
        <begin position="523"/>
        <end position="855"/>
    </location>
</feature>
<dbReference type="SUPFAM" id="SSF48371">
    <property type="entry name" value="ARM repeat"/>
    <property type="match status" value="2"/>
</dbReference>
<dbReference type="InterPro" id="IPR016024">
    <property type="entry name" value="ARM-type_fold"/>
</dbReference>
<evidence type="ECO:0000313" key="9">
    <source>
        <dbReference type="EMBL" id="CAD1826725.1"/>
    </source>
</evidence>
<dbReference type="PANTHER" id="PTHR14418:SF5">
    <property type="entry name" value="CONDENSIN COMPLEX SUBUNIT 3"/>
    <property type="match status" value="1"/>
</dbReference>
<feature type="compositionally biased region" description="Polar residues" evidence="7">
    <location>
        <begin position="980"/>
        <end position="993"/>
    </location>
</feature>
<dbReference type="GO" id="GO:0007076">
    <property type="term" value="P:mitotic chromosome condensation"/>
    <property type="evidence" value="ECO:0007669"/>
    <property type="project" value="InterPro"/>
</dbReference>
<reference evidence="9" key="1">
    <citation type="submission" date="2020-07" db="EMBL/GenBank/DDBJ databases">
        <authorList>
            <person name="Lin J."/>
        </authorList>
    </citation>
    <scope>NUCLEOTIDE SEQUENCE</scope>
</reference>
<dbReference type="GO" id="GO:0000796">
    <property type="term" value="C:condensin complex"/>
    <property type="evidence" value="ECO:0007669"/>
    <property type="project" value="InterPro"/>
</dbReference>
<dbReference type="EMBL" id="LR862146">
    <property type="protein sequence ID" value="CAD1826725.1"/>
    <property type="molecule type" value="Genomic_DNA"/>
</dbReference>
<sequence length="1036" mass="114231">MAEVEREGTRLARDIARILDECRISHAVHARKLKELCALRSSSSSSTTLRFFPSFAKTLTPLFDSPRRILSSERVVRFVSAFASHRDGSDVATSDAFLEEFLRFLIAAAAAAHRPARFRSCQMISEIIMHLPDDAEVSNEVWDEVIDSMKVRVQDKIPPFVLLQSVLSHDLQLKGMMLMSLISFSRPWLKNRTPHEGGAENNSSISAPSNVTLEAIVGSTLDVSESVRKAAYCVLATKFPLQSLSIKHRTTLLQRGLSDRSSIVIKECLKMLKDEWLSKCCERDPVALLRFLDVETYESVGEAVMEALLKEGLIRVQEGQSLRQYSTSHAETEGEHSPSIQLMDAEVALYWKTLCKHLQAEAQAKGSEAAATTGTEAAVYASEASDNNDLLERILPGTVSEYVALVKAHLSAGPNYRFISRQLLLLGAMLDFSDATNRKAASGFLHELFLRPLEHEVDDHGNEIATGDGVSLGGDKDWARAVSELAQKVHASSGEFEAVVTSVIEELARPCRERTANSMQWMHCLAVTSLLLENIDSLKRLQGKAIEPYELLHSLLLPAAKHIHVDVQRAAIRCLCLFGLLDLRPSPDLVTQLRLSFINGPGPVSAMACKALIDLATWHGPHEADKLIGLDLPQADDGKTHFTSVNISEIKEDDLSIGVLDLLFSGFRKYDWEASTEHDDYDNIQAILGEGFAKILLMSKNYPSIPSHLHPLILSKLINLFFCDETKELQRLKQCLSSCISRGFIPVMRGMWPGICGNSAGSTTAVSRMRKRAVQVSRFMLQMIQCPLFSKESEEQHSTKSSDSLLTSAQSLDNFDSGEEGLAIRIAVEVASFPEKKTSAGKAYILALCKTALLLQFHRSEQRAIKCMRGLLSIMITSASADKEVVKELSRMAARLRSLDENPNEELSQEQVDALFGKLGLEESIKLDSNSVLPPTPAPQSARATAARRRVRREPSSSEEEDDEEDDGDNNEASVRQVIATPSLTAMRSQRASKTAAMSKIAAKTATVFLGSKMEDDQSDVTSDESSDESGDDLDV</sequence>
<evidence type="ECO:0000256" key="4">
    <source>
        <dbReference type="ARBA" id="ARBA00022776"/>
    </source>
</evidence>
<feature type="compositionally biased region" description="Acidic residues" evidence="7">
    <location>
        <begin position="957"/>
        <end position="970"/>
    </location>
</feature>
<dbReference type="Pfam" id="PF12719">
    <property type="entry name" value="Cnd3"/>
    <property type="match status" value="1"/>
</dbReference>
<dbReference type="GO" id="GO:0051301">
    <property type="term" value="P:cell division"/>
    <property type="evidence" value="ECO:0007669"/>
    <property type="project" value="UniProtKB-KW"/>
</dbReference>
<proteinExistence type="predicted"/>
<feature type="compositionally biased region" description="Acidic residues" evidence="7">
    <location>
        <begin position="1017"/>
        <end position="1036"/>
    </location>
</feature>
<evidence type="ECO:0000256" key="1">
    <source>
        <dbReference type="ARBA" id="ARBA00004286"/>
    </source>
</evidence>
<organism evidence="9">
    <name type="scientific">Ananas comosus var. bracteatus</name>
    <name type="common">red pineapple</name>
    <dbReference type="NCBI Taxonomy" id="296719"/>
    <lineage>
        <taxon>Eukaryota</taxon>
        <taxon>Viridiplantae</taxon>
        <taxon>Streptophyta</taxon>
        <taxon>Embryophyta</taxon>
        <taxon>Tracheophyta</taxon>
        <taxon>Spermatophyta</taxon>
        <taxon>Magnoliopsida</taxon>
        <taxon>Liliopsida</taxon>
        <taxon>Poales</taxon>
        <taxon>Bromeliaceae</taxon>
        <taxon>Bromelioideae</taxon>
        <taxon>Ananas</taxon>
    </lineage>
</organism>
<dbReference type="InterPro" id="IPR025977">
    <property type="entry name" value="Cnd3_C"/>
</dbReference>
<name>A0A6V7P7C1_ANACO</name>
<evidence type="ECO:0000256" key="2">
    <source>
        <dbReference type="ARBA" id="ARBA00022454"/>
    </source>
</evidence>
<dbReference type="InterPro" id="IPR027165">
    <property type="entry name" value="CND3"/>
</dbReference>
<evidence type="ECO:0000256" key="7">
    <source>
        <dbReference type="SAM" id="MobiDB-lite"/>
    </source>
</evidence>
<keyword evidence="3" id="KW-0132">Cell division</keyword>
<keyword evidence="5" id="KW-0226">DNA condensation</keyword>
<protein>
    <recommendedName>
        <fullName evidence="8">Nuclear condensin complex subunit 3 C-terminal domain-containing protein</fullName>
    </recommendedName>
</protein>
<accession>A0A6V7P7C1</accession>
<dbReference type="GO" id="GO:0000793">
    <property type="term" value="C:condensed chromosome"/>
    <property type="evidence" value="ECO:0007669"/>
    <property type="project" value="TreeGrafter"/>
</dbReference>
<gene>
    <name evidence="9" type="ORF">CB5_LOCUS9936</name>
</gene>
<feature type="region of interest" description="Disordered" evidence="7">
    <location>
        <begin position="927"/>
        <end position="1036"/>
    </location>
</feature>
<evidence type="ECO:0000256" key="6">
    <source>
        <dbReference type="ARBA" id="ARBA00023306"/>
    </source>
</evidence>
<dbReference type="PANTHER" id="PTHR14418">
    <property type="entry name" value="CONDENSIN COMPLEX SUBUNIT 3-RELATED"/>
    <property type="match status" value="1"/>
</dbReference>
<evidence type="ECO:0000256" key="5">
    <source>
        <dbReference type="ARBA" id="ARBA00023067"/>
    </source>
</evidence>
<keyword evidence="6" id="KW-0131">Cell cycle</keyword>
<keyword evidence="2" id="KW-0158">Chromosome</keyword>